<dbReference type="KEGG" id="amaq:GO499_18640"/>
<feature type="transmembrane region" description="Helical" evidence="1">
    <location>
        <begin position="99"/>
        <end position="122"/>
    </location>
</feature>
<keyword evidence="1" id="KW-0472">Membrane</keyword>
<protein>
    <recommendedName>
        <fullName evidence="4">Pr6Pr family membrane protein</fullName>
    </recommendedName>
</protein>
<feature type="transmembrane region" description="Helical" evidence="1">
    <location>
        <begin position="129"/>
        <end position="150"/>
    </location>
</feature>
<organism evidence="2 3">
    <name type="scientific">Algicella marina</name>
    <dbReference type="NCBI Taxonomy" id="2683284"/>
    <lineage>
        <taxon>Bacteria</taxon>
        <taxon>Pseudomonadati</taxon>
        <taxon>Pseudomonadota</taxon>
        <taxon>Alphaproteobacteria</taxon>
        <taxon>Rhodobacterales</taxon>
        <taxon>Paracoccaceae</taxon>
        <taxon>Algicella</taxon>
    </lineage>
</organism>
<dbReference type="EMBL" id="CP046620">
    <property type="protein sequence ID" value="QHQ37053.1"/>
    <property type="molecule type" value="Genomic_DNA"/>
</dbReference>
<dbReference type="RefSeq" id="WP_161863596.1">
    <property type="nucleotide sequence ID" value="NZ_CP046620.1"/>
</dbReference>
<feature type="transmembrane region" description="Helical" evidence="1">
    <location>
        <begin position="72"/>
        <end position="93"/>
    </location>
</feature>
<dbReference type="NCBIfam" id="NF038065">
    <property type="entry name" value="Pr6Pr"/>
    <property type="match status" value="1"/>
</dbReference>
<dbReference type="InterPro" id="IPR049713">
    <property type="entry name" value="Pr6Pr-like"/>
</dbReference>
<keyword evidence="1" id="KW-1133">Transmembrane helix</keyword>
<gene>
    <name evidence="2" type="ORF">GO499_18640</name>
</gene>
<dbReference type="AlphaFoldDB" id="A0A6P1T5S8"/>
<keyword evidence="3" id="KW-1185">Reference proteome</keyword>
<evidence type="ECO:0008006" key="4">
    <source>
        <dbReference type="Google" id="ProtNLM"/>
    </source>
</evidence>
<sequence length="206" mass="22735">MKWQRIAFAVVGLAAAVTVLVQYDINVERRGGYWPAAVSFFGYFTIWTNILVACVCLWLARMGAWRDVHVSLASATTMFILFVGGVYHALLAADHNPRGLAAVTNLFLHYLIPAGMLTLWLVFVPKGRLGWGAALAWIVFPAVYLCFALVRGEVIGRYPYFFINVADYGYRQVLINAAGFTALLLVLGLGFVVVDRLLARGSRTVA</sequence>
<feature type="transmembrane region" description="Helical" evidence="1">
    <location>
        <begin position="170"/>
        <end position="194"/>
    </location>
</feature>
<dbReference type="Proteomes" id="UP000464495">
    <property type="component" value="Chromosome"/>
</dbReference>
<evidence type="ECO:0000313" key="3">
    <source>
        <dbReference type="Proteomes" id="UP000464495"/>
    </source>
</evidence>
<evidence type="ECO:0000256" key="1">
    <source>
        <dbReference type="SAM" id="Phobius"/>
    </source>
</evidence>
<proteinExistence type="predicted"/>
<name>A0A6P1T5S8_9RHOB</name>
<feature type="transmembrane region" description="Helical" evidence="1">
    <location>
        <begin position="37"/>
        <end position="60"/>
    </location>
</feature>
<keyword evidence="1" id="KW-0812">Transmembrane</keyword>
<reference evidence="2 3" key="1">
    <citation type="submission" date="2019-12" db="EMBL/GenBank/DDBJ databases">
        <title>Complete genome sequence of Algicella marina strain 9Alg 56(T) isolated from the red alga Tichocarpus crinitus.</title>
        <authorList>
            <person name="Kim S.-G."/>
            <person name="Nedashkovskaya O.I."/>
        </authorList>
    </citation>
    <scope>NUCLEOTIDE SEQUENCE [LARGE SCALE GENOMIC DNA]</scope>
    <source>
        <strain evidence="2 3">9Alg 56</strain>
    </source>
</reference>
<evidence type="ECO:0000313" key="2">
    <source>
        <dbReference type="EMBL" id="QHQ37053.1"/>
    </source>
</evidence>
<accession>A0A6P1T5S8</accession>